<dbReference type="PROSITE" id="PS50977">
    <property type="entry name" value="HTH_TETR_2"/>
    <property type="match status" value="1"/>
</dbReference>
<dbReference type="Pfam" id="PF00440">
    <property type="entry name" value="TetR_N"/>
    <property type="match status" value="1"/>
</dbReference>
<dbReference type="EMBL" id="BJTG01000003">
    <property type="protein sequence ID" value="GEJ56590.1"/>
    <property type="molecule type" value="Genomic_DNA"/>
</dbReference>
<evidence type="ECO:0000313" key="4">
    <source>
        <dbReference type="EMBL" id="GEJ56590.1"/>
    </source>
</evidence>
<organism evidence="4 5">
    <name type="scientific">Anaeromyxobacter diazotrophicus</name>
    <dbReference type="NCBI Taxonomy" id="2590199"/>
    <lineage>
        <taxon>Bacteria</taxon>
        <taxon>Pseudomonadati</taxon>
        <taxon>Myxococcota</taxon>
        <taxon>Myxococcia</taxon>
        <taxon>Myxococcales</taxon>
        <taxon>Cystobacterineae</taxon>
        <taxon>Anaeromyxobacteraceae</taxon>
        <taxon>Anaeromyxobacter</taxon>
    </lineage>
</organism>
<feature type="DNA-binding region" description="H-T-H motif" evidence="2">
    <location>
        <begin position="30"/>
        <end position="49"/>
    </location>
</feature>
<proteinExistence type="predicted"/>
<dbReference type="AlphaFoldDB" id="A0A7I9VKB0"/>
<dbReference type="InterPro" id="IPR050109">
    <property type="entry name" value="HTH-type_TetR-like_transc_reg"/>
</dbReference>
<dbReference type="RefSeq" id="WP_176064098.1">
    <property type="nucleotide sequence ID" value="NZ_BJTG01000003.1"/>
</dbReference>
<evidence type="ECO:0000259" key="3">
    <source>
        <dbReference type="PROSITE" id="PS50977"/>
    </source>
</evidence>
<dbReference type="Proteomes" id="UP000503640">
    <property type="component" value="Unassembled WGS sequence"/>
</dbReference>
<dbReference type="InterPro" id="IPR001647">
    <property type="entry name" value="HTH_TetR"/>
</dbReference>
<feature type="domain" description="HTH tetR-type" evidence="3">
    <location>
        <begin position="7"/>
        <end position="67"/>
    </location>
</feature>
<sequence>MARPLSDEKRSALLAAAIDLFSENGIDATPTAAISKAAGVAEGSLFTYFRSKDGLVNALYLELKAELAQVLMQGFPRDGSIAKKLKHLWDRHVAWCAASPEKLKALDRLLLSNRLDAASRAQGAEPFRELDDAVQRAVEDGTLRDLSLPFLHQIFAAMVTATLQMMAADPAGAARYRREGFEILWNAVRR</sequence>
<comment type="caution">
    <text evidence="4">The sequence shown here is derived from an EMBL/GenBank/DDBJ whole genome shotgun (WGS) entry which is preliminary data.</text>
</comment>
<evidence type="ECO:0000256" key="2">
    <source>
        <dbReference type="PROSITE-ProRule" id="PRU00335"/>
    </source>
</evidence>
<keyword evidence="5" id="KW-1185">Reference proteome</keyword>
<dbReference type="InterPro" id="IPR009057">
    <property type="entry name" value="Homeodomain-like_sf"/>
</dbReference>
<name>A0A7I9VKB0_9BACT</name>
<reference evidence="5" key="1">
    <citation type="journal article" date="2020" name="Appl. Environ. Microbiol.">
        <title>Diazotrophic Anaeromyxobacter Isolates from Soils.</title>
        <authorList>
            <person name="Masuda Y."/>
            <person name="Yamanaka H."/>
            <person name="Xu Z.X."/>
            <person name="Shiratori Y."/>
            <person name="Aono T."/>
            <person name="Amachi S."/>
            <person name="Senoo K."/>
            <person name="Itoh H."/>
        </authorList>
    </citation>
    <scope>NUCLEOTIDE SEQUENCE [LARGE SCALE GENOMIC DNA]</scope>
    <source>
        <strain evidence="5">R267</strain>
    </source>
</reference>
<dbReference type="PANTHER" id="PTHR30055:SF222">
    <property type="entry name" value="REGULATORY PROTEIN"/>
    <property type="match status" value="1"/>
</dbReference>
<dbReference type="GO" id="GO:0003677">
    <property type="term" value="F:DNA binding"/>
    <property type="evidence" value="ECO:0007669"/>
    <property type="project" value="UniProtKB-UniRule"/>
</dbReference>
<evidence type="ECO:0000256" key="1">
    <source>
        <dbReference type="ARBA" id="ARBA00023125"/>
    </source>
</evidence>
<dbReference type="SUPFAM" id="SSF46689">
    <property type="entry name" value="Homeodomain-like"/>
    <property type="match status" value="1"/>
</dbReference>
<keyword evidence="1 2" id="KW-0238">DNA-binding</keyword>
<accession>A0A7I9VKB0</accession>
<dbReference type="PRINTS" id="PR00455">
    <property type="entry name" value="HTHTETR"/>
</dbReference>
<dbReference type="SUPFAM" id="SSF48498">
    <property type="entry name" value="Tetracyclin repressor-like, C-terminal domain"/>
    <property type="match status" value="1"/>
</dbReference>
<protein>
    <submittedName>
        <fullName evidence="4">TetR family transcriptional regulator</fullName>
    </submittedName>
</protein>
<dbReference type="Gene3D" id="1.10.357.10">
    <property type="entry name" value="Tetracycline Repressor, domain 2"/>
    <property type="match status" value="1"/>
</dbReference>
<gene>
    <name evidence="4" type="primary">yhgD</name>
    <name evidence="4" type="ORF">AMYX_13310</name>
</gene>
<evidence type="ECO:0000313" key="5">
    <source>
        <dbReference type="Proteomes" id="UP000503640"/>
    </source>
</evidence>
<dbReference type="PANTHER" id="PTHR30055">
    <property type="entry name" value="HTH-TYPE TRANSCRIPTIONAL REGULATOR RUTR"/>
    <property type="match status" value="1"/>
</dbReference>
<dbReference type="InterPro" id="IPR036271">
    <property type="entry name" value="Tet_transcr_reg_TetR-rel_C_sf"/>
</dbReference>